<evidence type="ECO:0000259" key="1">
    <source>
        <dbReference type="PROSITE" id="PS51736"/>
    </source>
</evidence>
<accession>A0ABT7CBU7</accession>
<dbReference type="SUPFAM" id="SSF53041">
    <property type="entry name" value="Resolvase-like"/>
    <property type="match status" value="1"/>
</dbReference>
<dbReference type="CDD" id="cd00338">
    <property type="entry name" value="Ser_Recombinase"/>
    <property type="match status" value="1"/>
</dbReference>
<dbReference type="InterPro" id="IPR038109">
    <property type="entry name" value="DNA_bind_recomb_sf"/>
</dbReference>
<dbReference type="PANTHER" id="PTHR30461">
    <property type="entry name" value="DNA-INVERTASE FROM LAMBDOID PROPHAGE"/>
    <property type="match status" value="1"/>
</dbReference>
<dbReference type="EMBL" id="PXVD01000036">
    <property type="protein sequence ID" value="MDJ1372666.1"/>
    <property type="molecule type" value="Genomic_DNA"/>
</dbReference>
<evidence type="ECO:0000313" key="2">
    <source>
        <dbReference type="EMBL" id="MDJ1372666.1"/>
    </source>
</evidence>
<feature type="domain" description="Resolvase/invertase-type recombinase catalytic" evidence="1">
    <location>
        <begin position="42"/>
        <end position="195"/>
    </location>
</feature>
<reference evidence="2" key="1">
    <citation type="submission" date="2018-03" db="EMBL/GenBank/DDBJ databases">
        <authorList>
            <person name="Nunes O.C."/>
            <person name="Lopes A.R."/>
            <person name="Froufe H."/>
            <person name="Munoz-Merida A."/>
            <person name="Barroso C."/>
            <person name="Egas C."/>
        </authorList>
    </citation>
    <scope>NUCLEOTIDE SEQUENCE</scope>
    <source>
        <strain evidence="2">ON4</strain>
    </source>
</reference>
<comment type="caution">
    <text evidence="2">The sequence shown here is derived from an EMBL/GenBank/DDBJ whole genome shotgun (WGS) entry which is preliminary data.</text>
</comment>
<organism evidence="2 3">
    <name type="scientific">Gulosibacter molinativorax</name>
    <dbReference type="NCBI Taxonomy" id="256821"/>
    <lineage>
        <taxon>Bacteria</taxon>
        <taxon>Bacillati</taxon>
        <taxon>Actinomycetota</taxon>
        <taxon>Actinomycetes</taxon>
        <taxon>Micrococcales</taxon>
        <taxon>Microbacteriaceae</taxon>
        <taxon>Gulosibacter</taxon>
    </lineage>
</organism>
<keyword evidence="3" id="KW-1185">Reference proteome</keyword>
<dbReference type="SMART" id="SM00857">
    <property type="entry name" value="Resolvase"/>
    <property type="match status" value="1"/>
</dbReference>
<dbReference type="Pfam" id="PF00239">
    <property type="entry name" value="Resolvase"/>
    <property type="match status" value="1"/>
</dbReference>
<dbReference type="PANTHER" id="PTHR30461:SF23">
    <property type="entry name" value="DNA RECOMBINASE-RELATED"/>
    <property type="match status" value="1"/>
</dbReference>
<dbReference type="Gene3D" id="3.90.1750.20">
    <property type="entry name" value="Putative Large Serine Recombinase, Chain B, Domain 2"/>
    <property type="match status" value="1"/>
</dbReference>
<dbReference type="InterPro" id="IPR006119">
    <property type="entry name" value="Resolv_N"/>
</dbReference>
<dbReference type="PROSITE" id="PS51736">
    <property type="entry name" value="RECOMBINASES_3"/>
    <property type="match status" value="1"/>
</dbReference>
<gene>
    <name evidence="2" type="ORF">C7K25_15100</name>
</gene>
<dbReference type="Gene3D" id="3.40.50.1390">
    <property type="entry name" value="Resolvase, N-terminal catalytic domain"/>
    <property type="match status" value="1"/>
</dbReference>
<name>A0ABT7CBU7_9MICO</name>
<dbReference type="Proteomes" id="UP001170379">
    <property type="component" value="Unassembled WGS sequence"/>
</dbReference>
<protein>
    <recommendedName>
        <fullName evidence="1">Resolvase/invertase-type recombinase catalytic domain-containing protein</fullName>
    </recommendedName>
</protein>
<reference evidence="2" key="2">
    <citation type="journal article" date="2022" name="Sci. Rep.">
        <title>In silico prediction of the enzymes involved in the degradation of the herbicide molinate by Gulosibacter molinativorax ON4T.</title>
        <authorList>
            <person name="Lopes A.R."/>
            <person name="Bunin E."/>
            <person name="Viana A.T."/>
            <person name="Froufe H."/>
            <person name="Munoz-Merida A."/>
            <person name="Pinho D."/>
            <person name="Figueiredo J."/>
            <person name="Barroso C."/>
            <person name="Vaz-Moreira I."/>
            <person name="Bellanger X."/>
            <person name="Egas C."/>
            <person name="Nunes O.C."/>
        </authorList>
    </citation>
    <scope>NUCLEOTIDE SEQUENCE</scope>
    <source>
        <strain evidence="2">ON4</strain>
    </source>
</reference>
<proteinExistence type="predicted"/>
<evidence type="ECO:0000313" key="3">
    <source>
        <dbReference type="Proteomes" id="UP001170379"/>
    </source>
</evidence>
<dbReference type="RefSeq" id="WP_265415359.1">
    <property type="nucleotide sequence ID" value="NZ_CP028426.1"/>
</dbReference>
<dbReference type="InterPro" id="IPR050639">
    <property type="entry name" value="SSR_resolvase"/>
</dbReference>
<dbReference type="InterPro" id="IPR036162">
    <property type="entry name" value="Resolvase-like_N_sf"/>
</dbReference>
<sequence length="277" mass="31025">MFNTPDLSVSPYEWESSGAEQTELGVIRQETIDTDIVPPGKRAVIYVRVSSMGQVKTDYDPEGNSLPAQRKACLRKAEQMGLTVVDEYVEPGKSATEMTKRVAFRQMLQRIHTDRDVDYVIVYKLSRMARNRYDEALVGVDLKKRGVTLISATEAIDESPVGQLMQGMLAVFNEYQSRESGADIAYKMGEKAKRGGTLGRAKLGYLNVMDTSEGRQIRTIEVDPERAPFVRLAFELYATNDYTLADIVEELADRGLRTRPTGPPPLLGPLSMRVDFF</sequence>